<feature type="domain" description="MATH" evidence="1">
    <location>
        <begin position="45"/>
        <end position="86"/>
    </location>
</feature>
<reference evidence="2" key="1">
    <citation type="submission" date="2022-02" db="EMBL/GenBank/DDBJ databases">
        <authorList>
            <person name="Henning P.M."/>
            <person name="McCubbin A.G."/>
            <person name="Shore J.S."/>
        </authorList>
    </citation>
    <scope>NUCLEOTIDE SEQUENCE</scope>
    <source>
        <strain evidence="2">F60SS</strain>
        <tissue evidence="2">Leaves</tissue>
    </source>
</reference>
<dbReference type="PROSITE" id="PS50144">
    <property type="entry name" value="MATH"/>
    <property type="match status" value="1"/>
</dbReference>
<sequence length="86" mass="10018">MGSKPLDDAPVLGTKRKYAHVKKEKEIDEEELHICGTNRFRKVPPTDYLLKIESFSLLLESGMERFDTKYFESGGNRWYACVDIYI</sequence>
<organism evidence="2 3">
    <name type="scientific">Turnera subulata</name>
    <dbReference type="NCBI Taxonomy" id="218843"/>
    <lineage>
        <taxon>Eukaryota</taxon>
        <taxon>Viridiplantae</taxon>
        <taxon>Streptophyta</taxon>
        <taxon>Embryophyta</taxon>
        <taxon>Tracheophyta</taxon>
        <taxon>Spermatophyta</taxon>
        <taxon>Magnoliopsida</taxon>
        <taxon>eudicotyledons</taxon>
        <taxon>Gunneridae</taxon>
        <taxon>Pentapetalae</taxon>
        <taxon>rosids</taxon>
        <taxon>fabids</taxon>
        <taxon>Malpighiales</taxon>
        <taxon>Passifloraceae</taxon>
        <taxon>Turnera</taxon>
    </lineage>
</organism>
<dbReference type="Proteomes" id="UP001141552">
    <property type="component" value="Unassembled WGS sequence"/>
</dbReference>
<comment type="caution">
    <text evidence="2">The sequence shown here is derived from an EMBL/GenBank/DDBJ whole genome shotgun (WGS) entry which is preliminary data.</text>
</comment>
<name>A0A9Q0F845_9ROSI</name>
<evidence type="ECO:0000313" key="2">
    <source>
        <dbReference type="EMBL" id="KAJ4826615.1"/>
    </source>
</evidence>
<dbReference type="InterPro" id="IPR002083">
    <property type="entry name" value="MATH/TRAF_dom"/>
</dbReference>
<protein>
    <recommendedName>
        <fullName evidence="1">MATH domain-containing protein</fullName>
    </recommendedName>
</protein>
<keyword evidence="3" id="KW-1185">Reference proteome</keyword>
<dbReference type="OrthoDB" id="192247at2759"/>
<accession>A0A9Q0F845</accession>
<evidence type="ECO:0000313" key="3">
    <source>
        <dbReference type="Proteomes" id="UP001141552"/>
    </source>
</evidence>
<evidence type="ECO:0000259" key="1">
    <source>
        <dbReference type="PROSITE" id="PS50144"/>
    </source>
</evidence>
<gene>
    <name evidence="2" type="ORF">Tsubulata_002210</name>
</gene>
<dbReference type="EMBL" id="JAKUCV010006612">
    <property type="protein sequence ID" value="KAJ4826615.1"/>
    <property type="molecule type" value="Genomic_DNA"/>
</dbReference>
<reference evidence="2" key="2">
    <citation type="journal article" date="2023" name="Plants (Basel)">
        <title>Annotation of the Turnera subulata (Passifloraceae) Draft Genome Reveals the S-Locus Evolved after the Divergence of Turneroideae from Passifloroideae in a Stepwise Manner.</title>
        <authorList>
            <person name="Henning P.M."/>
            <person name="Roalson E.H."/>
            <person name="Mir W."/>
            <person name="McCubbin A.G."/>
            <person name="Shore J.S."/>
        </authorList>
    </citation>
    <scope>NUCLEOTIDE SEQUENCE</scope>
    <source>
        <strain evidence="2">F60SS</strain>
    </source>
</reference>
<dbReference type="AlphaFoldDB" id="A0A9Q0F845"/>
<proteinExistence type="predicted"/>